<comment type="caution">
    <text evidence="1">The sequence shown here is derived from an EMBL/GenBank/DDBJ whole genome shotgun (WGS) entry which is preliminary data.</text>
</comment>
<dbReference type="Proteomes" id="UP000294856">
    <property type="component" value="Unassembled WGS sequence"/>
</dbReference>
<gene>
    <name evidence="1" type="ORF">DFR71_2345</name>
</gene>
<dbReference type="OrthoDB" id="4552254at2"/>
<evidence type="ECO:0008006" key="3">
    <source>
        <dbReference type="Google" id="ProtNLM"/>
    </source>
</evidence>
<dbReference type="EMBL" id="SMFR01000002">
    <property type="protein sequence ID" value="TCJ96318.1"/>
    <property type="molecule type" value="Genomic_DNA"/>
</dbReference>
<keyword evidence="2" id="KW-1185">Reference proteome</keyword>
<protein>
    <recommendedName>
        <fullName evidence="3">Resolvase-like protein</fullName>
    </recommendedName>
</protein>
<evidence type="ECO:0000313" key="2">
    <source>
        <dbReference type="Proteomes" id="UP000294856"/>
    </source>
</evidence>
<name>A0A4R1FUY5_9NOCA</name>
<dbReference type="AlphaFoldDB" id="A0A4R1FUY5"/>
<organism evidence="1 2">
    <name type="scientific">Nocardia alba</name>
    <dbReference type="NCBI Taxonomy" id="225051"/>
    <lineage>
        <taxon>Bacteria</taxon>
        <taxon>Bacillati</taxon>
        <taxon>Actinomycetota</taxon>
        <taxon>Actinomycetes</taxon>
        <taxon>Mycobacteriales</taxon>
        <taxon>Nocardiaceae</taxon>
        <taxon>Nocardia</taxon>
    </lineage>
</organism>
<evidence type="ECO:0000313" key="1">
    <source>
        <dbReference type="EMBL" id="TCJ96318.1"/>
    </source>
</evidence>
<sequence length="134" mass="14915">MNKQISKPAGAHWFTRTPADIGFAHRRKRRRTVVKTAIGYVRTDLAGPSRPRYETLIRTTAVDLGYELLGTLVLAATPLTRLQFLATELAADVVLCPTFEHLEGQVPTGLLTVTDVIVLDPFTTYSRRNPQLLV</sequence>
<dbReference type="RefSeq" id="WP_067444318.1">
    <property type="nucleotide sequence ID" value="NZ_SMFR01000002.1"/>
</dbReference>
<proteinExistence type="predicted"/>
<accession>A0A4R1FUY5</accession>
<reference evidence="1 2" key="1">
    <citation type="submission" date="2019-03" db="EMBL/GenBank/DDBJ databases">
        <title>Genomic Encyclopedia of Type Strains, Phase IV (KMG-IV): sequencing the most valuable type-strain genomes for metagenomic binning, comparative biology and taxonomic classification.</title>
        <authorList>
            <person name="Goeker M."/>
        </authorList>
    </citation>
    <scope>NUCLEOTIDE SEQUENCE [LARGE SCALE GENOMIC DNA]</scope>
    <source>
        <strain evidence="1 2">DSM 44684</strain>
    </source>
</reference>